<dbReference type="EMBL" id="PVTV01000014">
    <property type="protein sequence ID" value="PRY97585.1"/>
    <property type="molecule type" value="Genomic_DNA"/>
</dbReference>
<feature type="domain" description="Lipoyl-binding" evidence="7">
    <location>
        <begin position="585"/>
        <end position="661"/>
    </location>
</feature>
<dbReference type="PROSITE" id="PS50975">
    <property type="entry name" value="ATP_GRASP"/>
    <property type="match status" value="1"/>
</dbReference>
<dbReference type="PANTHER" id="PTHR18866:SF33">
    <property type="entry name" value="METHYLCROTONOYL-COA CARBOXYLASE SUBUNIT ALPHA, MITOCHONDRIAL-RELATED"/>
    <property type="match status" value="1"/>
</dbReference>
<evidence type="ECO:0000256" key="3">
    <source>
        <dbReference type="ARBA" id="ARBA00022741"/>
    </source>
</evidence>
<dbReference type="SUPFAM" id="SSF56059">
    <property type="entry name" value="Glutathione synthetase ATP-binding domain-like"/>
    <property type="match status" value="1"/>
</dbReference>
<dbReference type="PROSITE" id="PS50979">
    <property type="entry name" value="BC"/>
    <property type="match status" value="1"/>
</dbReference>
<dbReference type="InterPro" id="IPR016185">
    <property type="entry name" value="PreATP-grasp_dom_sf"/>
</dbReference>
<keyword evidence="11" id="KW-1185">Reference proteome</keyword>
<dbReference type="InterPro" id="IPR011053">
    <property type="entry name" value="Single_hybrid_motif"/>
</dbReference>
<sequence length="672" mass="72462">MKTTPELFGMTPTFNTLLVANRGEIALRIMRSARRMGLRVVAVYSEADRDSPHVAYADEAICLGGSAASESYRAIPKIIDAAKVSGAEAVHPGYGFLAENADFAEAVAAAGLVFVGPSATAIKMMGNKAEAKDVMIAAGVPCIPGYQGLAQDDQTLVDEAGRIGFPLMVKAAAGGGGRGMRLVRAKQDLLAALHSARSEALASFGSDQLILERAILNARHVEVQIFGDQHGNLIHLGERDCSVQRRHQKLIEESPSPAVDAVLRSRMGQTAVSAGKAIQYVGAGTLEFLLGEDGNFWFMEMNTRLQVEHGVTELLTGLDLVAWQLQVAMGRPLNLTQEEVTWSGHAMEVRLCAEDSTAGFLPQTGRVLAWEPAPMARTDSALRAGSQVSAFYDSMLAKIMVHGDNREACINKLIQACQQTVLLGFKHNLTFLQTCLAHQRFKDGQATTTFIDDCFDDVALARRETPEVVEVAAAAIFTKAVTGSSWTNAIGLNHIVKVAIDGLTPRHWTVDASSHPGVVNVKPEGRDAWISLTHTDQSQSILAFDLNEQRYHVRFERDGQGQLWLQYKGAFYFAVDLTHTHEAKNGTLSANAGTVRAPLAGRIARTSAVVGETIKAGDPLIVIESMKMEHTLSAEIDGEIEEVSCRAGDQVMAGRVLVRIKVKAEALAKESA</sequence>
<evidence type="ECO:0000256" key="2">
    <source>
        <dbReference type="ARBA" id="ARBA00022598"/>
    </source>
</evidence>
<dbReference type="FunFam" id="3.30.1490.20:FF:000003">
    <property type="entry name" value="acetyl-CoA carboxylase isoform X1"/>
    <property type="match status" value="1"/>
</dbReference>
<dbReference type="FunFam" id="3.30.470.20:FF:000028">
    <property type="entry name" value="Methylcrotonoyl-CoA carboxylase subunit alpha, mitochondrial"/>
    <property type="match status" value="1"/>
</dbReference>
<dbReference type="PROSITE" id="PS00867">
    <property type="entry name" value="CPSASE_2"/>
    <property type="match status" value="1"/>
</dbReference>
<dbReference type="GO" id="GO:0016874">
    <property type="term" value="F:ligase activity"/>
    <property type="evidence" value="ECO:0007669"/>
    <property type="project" value="UniProtKB-KW"/>
</dbReference>
<dbReference type="Gene3D" id="2.40.50.100">
    <property type="match status" value="1"/>
</dbReference>
<dbReference type="PANTHER" id="PTHR18866">
    <property type="entry name" value="CARBOXYLASE:PYRUVATE/ACETYL-COA/PROPIONYL-COA CARBOXYLASE"/>
    <property type="match status" value="1"/>
</dbReference>
<comment type="cofactor">
    <cofactor evidence="1">
        <name>biotin</name>
        <dbReference type="ChEBI" id="CHEBI:57586"/>
    </cofactor>
</comment>
<dbReference type="SUPFAM" id="SSF51230">
    <property type="entry name" value="Single hybrid motif"/>
    <property type="match status" value="1"/>
</dbReference>
<evidence type="ECO:0000256" key="4">
    <source>
        <dbReference type="ARBA" id="ARBA00022840"/>
    </source>
</evidence>
<evidence type="ECO:0000313" key="11">
    <source>
        <dbReference type="Proteomes" id="UP000238308"/>
    </source>
</evidence>
<dbReference type="InterPro" id="IPR000089">
    <property type="entry name" value="Biotin_lipoyl"/>
</dbReference>
<dbReference type="PROSITE" id="PS00866">
    <property type="entry name" value="CPSASE_1"/>
    <property type="match status" value="1"/>
</dbReference>
<organism evidence="10 11">
    <name type="scientific">Jezberella montanilacus</name>
    <dbReference type="NCBI Taxonomy" id="323426"/>
    <lineage>
        <taxon>Bacteria</taxon>
        <taxon>Pseudomonadati</taxon>
        <taxon>Pseudomonadota</taxon>
        <taxon>Betaproteobacteria</taxon>
        <taxon>Burkholderiales</taxon>
        <taxon>Alcaligenaceae</taxon>
        <taxon>Jezberella</taxon>
    </lineage>
</organism>
<dbReference type="FunFam" id="3.40.50.20:FF:000010">
    <property type="entry name" value="Propionyl-CoA carboxylase subunit alpha"/>
    <property type="match status" value="1"/>
</dbReference>
<evidence type="ECO:0000256" key="1">
    <source>
        <dbReference type="ARBA" id="ARBA00001953"/>
    </source>
</evidence>
<dbReference type="SUPFAM" id="SSF52440">
    <property type="entry name" value="PreATP-grasp domain"/>
    <property type="match status" value="1"/>
</dbReference>
<comment type="caution">
    <text evidence="10">The sequence shown here is derived from an EMBL/GenBank/DDBJ whole genome shotgun (WGS) entry which is preliminary data.</text>
</comment>
<dbReference type="Gene3D" id="3.30.470.20">
    <property type="entry name" value="ATP-grasp fold, B domain"/>
    <property type="match status" value="1"/>
</dbReference>
<evidence type="ECO:0000256" key="5">
    <source>
        <dbReference type="ARBA" id="ARBA00023267"/>
    </source>
</evidence>
<evidence type="ECO:0000259" key="7">
    <source>
        <dbReference type="PROSITE" id="PS50968"/>
    </source>
</evidence>
<dbReference type="InterPro" id="IPR011764">
    <property type="entry name" value="Biotin_carboxylation_dom"/>
</dbReference>
<protein>
    <submittedName>
        <fullName evidence="10">Geranyl-CoA carboxylase alpha subunit</fullName>
    </submittedName>
</protein>
<dbReference type="AlphaFoldDB" id="A0A2T0XF88"/>
<dbReference type="PROSITE" id="PS50968">
    <property type="entry name" value="BIOTINYL_LIPOYL"/>
    <property type="match status" value="1"/>
</dbReference>
<dbReference type="InterPro" id="IPR005481">
    <property type="entry name" value="BC-like_N"/>
</dbReference>
<dbReference type="InterPro" id="IPR011054">
    <property type="entry name" value="Rudment_hybrid_motif"/>
</dbReference>
<dbReference type="InterPro" id="IPR011761">
    <property type="entry name" value="ATP-grasp"/>
</dbReference>
<dbReference type="Pfam" id="PF02785">
    <property type="entry name" value="Biotin_carb_C"/>
    <property type="match status" value="1"/>
</dbReference>
<evidence type="ECO:0000259" key="9">
    <source>
        <dbReference type="PROSITE" id="PS50979"/>
    </source>
</evidence>
<dbReference type="Pfam" id="PF00364">
    <property type="entry name" value="Biotin_lipoyl"/>
    <property type="match status" value="1"/>
</dbReference>
<dbReference type="SMART" id="SM00878">
    <property type="entry name" value="Biotin_carb_C"/>
    <property type="match status" value="1"/>
</dbReference>
<feature type="domain" description="ATP-grasp" evidence="8">
    <location>
        <begin position="132"/>
        <end position="329"/>
    </location>
</feature>
<keyword evidence="3 6" id="KW-0547">Nucleotide-binding</keyword>
<name>A0A2T0XF88_9BURK</name>
<evidence type="ECO:0000256" key="6">
    <source>
        <dbReference type="PROSITE-ProRule" id="PRU00409"/>
    </source>
</evidence>
<dbReference type="InterPro" id="IPR050856">
    <property type="entry name" value="Biotin_carboxylase_complex"/>
</dbReference>
<dbReference type="Pfam" id="PF02786">
    <property type="entry name" value="CPSase_L_D2"/>
    <property type="match status" value="1"/>
</dbReference>
<evidence type="ECO:0000259" key="8">
    <source>
        <dbReference type="PROSITE" id="PS50975"/>
    </source>
</evidence>
<reference evidence="10 11" key="1">
    <citation type="submission" date="2018-03" db="EMBL/GenBank/DDBJ databases">
        <title>Genomic Encyclopedia of Type Strains, Phase III (KMG-III): the genomes of soil and plant-associated and newly described type strains.</title>
        <authorList>
            <person name="Whitman W."/>
        </authorList>
    </citation>
    <scope>NUCLEOTIDE SEQUENCE [LARGE SCALE GENOMIC DNA]</scope>
    <source>
        <strain evidence="10 11">MWH-P2sevCIIIb</strain>
    </source>
</reference>
<proteinExistence type="predicted"/>
<accession>A0A2T0XF88</accession>
<dbReference type="Proteomes" id="UP000238308">
    <property type="component" value="Unassembled WGS sequence"/>
</dbReference>
<feature type="domain" description="Biotin carboxylation" evidence="9">
    <location>
        <begin position="13"/>
        <end position="456"/>
    </location>
</feature>
<gene>
    <name evidence="10" type="ORF">BCM14_2045</name>
</gene>
<keyword evidence="5" id="KW-0092">Biotin</keyword>
<keyword evidence="4 6" id="KW-0067">ATP-binding</keyword>
<evidence type="ECO:0000313" key="10">
    <source>
        <dbReference type="EMBL" id="PRY97585.1"/>
    </source>
</evidence>
<dbReference type="GO" id="GO:0046872">
    <property type="term" value="F:metal ion binding"/>
    <property type="evidence" value="ECO:0007669"/>
    <property type="project" value="InterPro"/>
</dbReference>
<dbReference type="CDD" id="cd06850">
    <property type="entry name" value="biotinyl_domain"/>
    <property type="match status" value="1"/>
</dbReference>
<dbReference type="InterPro" id="IPR005479">
    <property type="entry name" value="CPAse_ATP-bd"/>
</dbReference>
<dbReference type="GO" id="GO:0005524">
    <property type="term" value="F:ATP binding"/>
    <property type="evidence" value="ECO:0007669"/>
    <property type="project" value="UniProtKB-UniRule"/>
</dbReference>
<dbReference type="Pfam" id="PF00289">
    <property type="entry name" value="Biotin_carb_N"/>
    <property type="match status" value="1"/>
</dbReference>
<dbReference type="InterPro" id="IPR005482">
    <property type="entry name" value="Biotin_COase_C"/>
</dbReference>
<keyword evidence="2" id="KW-0436">Ligase</keyword>
<dbReference type="SUPFAM" id="SSF51246">
    <property type="entry name" value="Rudiment single hybrid motif"/>
    <property type="match status" value="1"/>
</dbReference>